<dbReference type="Proteomes" id="UP000035720">
    <property type="component" value="Unassembled WGS sequence"/>
</dbReference>
<dbReference type="NCBIfam" id="NF000744">
    <property type="entry name" value="PRK00045.1-3"/>
    <property type="match status" value="1"/>
</dbReference>
<dbReference type="FunFam" id="3.30.460.30:FF:000001">
    <property type="entry name" value="Glutamyl-tRNA reductase"/>
    <property type="match status" value="1"/>
</dbReference>
<evidence type="ECO:0000256" key="9">
    <source>
        <dbReference type="PIRSR" id="PIRSR000445-1"/>
    </source>
</evidence>
<evidence type="ECO:0000256" key="7">
    <source>
        <dbReference type="ARBA" id="ARBA00047464"/>
    </source>
</evidence>
<reference evidence="17 18" key="1">
    <citation type="journal article" date="2013" name="ISME J.">
        <title>A metabolic model for members of the genus Tetrasphaera involved in enhanced biological phosphorus removal.</title>
        <authorList>
            <person name="Kristiansen R."/>
            <person name="Nguyen H.T.T."/>
            <person name="Saunders A.M."/>
            <person name="Nielsen J.L."/>
            <person name="Wimmer R."/>
            <person name="Le V.Q."/>
            <person name="McIlroy S.J."/>
            <person name="Petrovski S."/>
            <person name="Seviour R.J."/>
            <person name="Calteau A."/>
            <person name="Nielsen K.L."/>
            <person name="Nielsen P.H."/>
        </authorList>
    </citation>
    <scope>NUCLEOTIDE SEQUENCE [LARGE SCALE GENOMIC DNA]</scope>
    <source>
        <strain evidence="17 18">Ben 74</strain>
    </source>
</reference>
<evidence type="ECO:0000259" key="16">
    <source>
        <dbReference type="Pfam" id="PF05201"/>
    </source>
</evidence>
<dbReference type="EC" id="1.2.1.70" evidence="3 8"/>
<evidence type="ECO:0000313" key="17">
    <source>
        <dbReference type="EMBL" id="CCI54265.1"/>
    </source>
</evidence>
<evidence type="ECO:0000256" key="5">
    <source>
        <dbReference type="ARBA" id="ARBA00023002"/>
    </source>
</evidence>
<dbReference type="STRING" id="1193518.BN13_660020"/>
<dbReference type="GO" id="GO:0050661">
    <property type="term" value="F:NADP binding"/>
    <property type="evidence" value="ECO:0007669"/>
    <property type="project" value="InterPro"/>
</dbReference>
<dbReference type="InterPro" id="IPR036291">
    <property type="entry name" value="NAD(P)-bd_dom_sf"/>
</dbReference>
<dbReference type="SUPFAM" id="SSF51735">
    <property type="entry name" value="NAD(P)-binding Rossmann-fold domains"/>
    <property type="match status" value="1"/>
</dbReference>
<feature type="binding site" evidence="8 10">
    <location>
        <begin position="114"/>
        <end position="116"/>
    </location>
    <ligand>
        <name>substrate</name>
    </ligand>
</feature>
<evidence type="ECO:0000256" key="1">
    <source>
        <dbReference type="ARBA" id="ARBA00005059"/>
    </source>
</evidence>
<name>A0A077ME76_9MICO</name>
<dbReference type="SUPFAM" id="SSF69742">
    <property type="entry name" value="Glutamyl tRNA-reductase catalytic, N-terminal domain"/>
    <property type="match status" value="1"/>
</dbReference>
<dbReference type="PIRSF" id="PIRSF000445">
    <property type="entry name" value="4pyrrol_synth_GluRdtase"/>
    <property type="match status" value="1"/>
</dbReference>
<dbReference type="AlphaFoldDB" id="A0A077ME76"/>
<evidence type="ECO:0000256" key="12">
    <source>
        <dbReference type="PIRSR" id="PIRSR000445-4"/>
    </source>
</evidence>
<dbReference type="InterPro" id="IPR006151">
    <property type="entry name" value="Shikm_DH/Glu-tRNA_Rdtase"/>
</dbReference>
<evidence type="ECO:0000256" key="2">
    <source>
        <dbReference type="ARBA" id="ARBA00005916"/>
    </source>
</evidence>
<keyword evidence="5 8" id="KW-0560">Oxidoreductase</keyword>
<evidence type="ECO:0000256" key="3">
    <source>
        <dbReference type="ARBA" id="ARBA00012970"/>
    </source>
</evidence>
<feature type="binding site" evidence="8 11">
    <location>
        <begin position="189"/>
        <end position="194"/>
    </location>
    <ligand>
        <name>NADP(+)</name>
        <dbReference type="ChEBI" id="CHEBI:58349"/>
    </ligand>
</feature>
<sequence length="450" mass="46832">MSLLVIGISHHNADVESLELLSLDADGRAALLDELCGRENVAEAIVVSTCNRTEVYAEALTFHGAVAEVSELLLQHAGNEAADLAEHLYLHFEDRAIAHAFRVASGLDSMALGESEIRAQLRTALREAQESRHVGPALNTLFQNALRVGKRVHTDTAIGSVSGSLVDAGLRLAGDVVGVVPSARVLVVGAGAMASLAATAAARGGAQVTVANRTLARGQALADRIGARAVRLSALDAALAEADIVIACAGSQSVLIGAAQVEAAMGERGGRPQAYVDLAMPHDISRSVAGVAGVSRFDLDDLRTLLHAAERLPAVQDAEDMVTAEVAAYLTVRAAEAAAPTIAQLRRRANDVLAAELGRLEGRTPGLDAGARHEIEVAMGRLVDKLLHAPTLRVKQAAANGTLAAYTAALGGLFDLDPYVLTSVESPAELPVDRVTESAQLTEDVAVERS</sequence>
<evidence type="ECO:0000256" key="13">
    <source>
        <dbReference type="RuleBase" id="RU000584"/>
    </source>
</evidence>
<dbReference type="OrthoDB" id="110209at2"/>
<dbReference type="Gene3D" id="3.30.460.30">
    <property type="entry name" value="Glutamyl-tRNA reductase, N-terminal domain"/>
    <property type="match status" value="1"/>
</dbReference>
<feature type="site" description="Important for activity" evidence="8 12">
    <location>
        <position position="99"/>
    </location>
</feature>
<evidence type="ECO:0000259" key="15">
    <source>
        <dbReference type="Pfam" id="PF01488"/>
    </source>
</evidence>
<feature type="binding site" evidence="8 10">
    <location>
        <begin position="49"/>
        <end position="52"/>
    </location>
    <ligand>
        <name>substrate</name>
    </ligand>
</feature>
<dbReference type="Pfam" id="PF01488">
    <property type="entry name" value="Shikimate_DH"/>
    <property type="match status" value="1"/>
</dbReference>
<feature type="binding site" evidence="8 10">
    <location>
        <position position="109"/>
    </location>
    <ligand>
        <name>substrate</name>
    </ligand>
</feature>
<evidence type="ECO:0000256" key="4">
    <source>
        <dbReference type="ARBA" id="ARBA00022857"/>
    </source>
</evidence>
<comment type="miscellaneous">
    <text evidence="8">During catalysis, the active site Cys acts as a nucleophile attacking the alpha-carbonyl group of tRNA-bound glutamate with the formation of a thioester intermediate between enzyme and glutamate, and the concomitant release of tRNA(Glu). The thioester intermediate is finally reduced by direct hydride transfer from NADPH, to form the product GSA.</text>
</comment>
<dbReference type="SUPFAM" id="SSF69075">
    <property type="entry name" value="Glutamyl tRNA-reductase dimerization domain"/>
    <property type="match status" value="1"/>
</dbReference>
<dbReference type="HAMAP" id="MF_00087">
    <property type="entry name" value="Glu_tRNA_reductase"/>
    <property type="match status" value="1"/>
</dbReference>
<dbReference type="InterPro" id="IPR015895">
    <property type="entry name" value="4pyrrol_synth_GluRdtase_N"/>
</dbReference>
<dbReference type="InterPro" id="IPR036343">
    <property type="entry name" value="GluRdtase_N_sf"/>
</dbReference>
<keyword evidence="4 8" id="KW-0521">NADP</keyword>
<evidence type="ECO:0000256" key="10">
    <source>
        <dbReference type="PIRSR" id="PIRSR000445-2"/>
    </source>
</evidence>
<keyword evidence="18" id="KW-1185">Reference proteome</keyword>
<comment type="caution">
    <text evidence="17">The sequence shown here is derived from an EMBL/GenBank/DDBJ whole genome shotgun (WGS) entry which is preliminary data.</text>
</comment>
<comment type="catalytic activity">
    <reaction evidence="7 8 13">
        <text>(S)-4-amino-5-oxopentanoate + tRNA(Glu) + NADP(+) = L-glutamyl-tRNA(Glu) + NADPH + H(+)</text>
        <dbReference type="Rhea" id="RHEA:12344"/>
        <dbReference type="Rhea" id="RHEA-COMP:9663"/>
        <dbReference type="Rhea" id="RHEA-COMP:9680"/>
        <dbReference type="ChEBI" id="CHEBI:15378"/>
        <dbReference type="ChEBI" id="CHEBI:57501"/>
        <dbReference type="ChEBI" id="CHEBI:57783"/>
        <dbReference type="ChEBI" id="CHEBI:58349"/>
        <dbReference type="ChEBI" id="CHEBI:78442"/>
        <dbReference type="ChEBI" id="CHEBI:78520"/>
        <dbReference type="EC" id="1.2.1.70"/>
    </reaction>
</comment>
<keyword evidence="6 8" id="KW-0627">Porphyrin biosynthesis</keyword>
<dbReference type="PANTHER" id="PTHR43013">
    <property type="entry name" value="GLUTAMYL-TRNA REDUCTASE"/>
    <property type="match status" value="1"/>
</dbReference>
<accession>A0A077ME76</accession>
<evidence type="ECO:0000313" key="18">
    <source>
        <dbReference type="Proteomes" id="UP000035720"/>
    </source>
</evidence>
<protein>
    <recommendedName>
        <fullName evidence="3 8">Glutamyl-tRNA reductase</fullName>
        <shortName evidence="8">GluTR</shortName>
        <ecNumber evidence="3 8">1.2.1.70</ecNumber>
    </recommendedName>
</protein>
<feature type="domain" description="Glutamyl-tRNA reductase N-terminal" evidence="16">
    <location>
        <begin position="6"/>
        <end position="156"/>
    </location>
</feature>
<evidence type="ECO:0000256" key="11">
    <source>
        <dbReference type="PIRSR" id="PIRSR000445-3"/>
    </source>
</evidence>
<dbReference type="InterPro" id="IPR036453">
    <property type="entry name" value="GluRdtase_dimer_dom_sf"/>
</dbReference>
<dbReference type="InterPro" id="IPR000343">
    <property type="entry name" value="4pyrrol_synth_GluRdtase"/>
</dbReference>
<evidence type="ECO:0000256" key="6">
    <source>
        <dbReference type="ARBA" id="ARBA00023244"/>
    </source>
</evidence>
<comment type="pathway">
    <text evidence="1 8 13">Porphyrin-containing compound metabolism; protoporphyrin-IX biosynthesis; 5-aminolevulinate from L-glutamyl-tRNA(Glu): step 1/2.</text>
</comment>
<gene>
    <name evidence="8 17" type="primary">hemA</name>
    <name evidence="17" type="ORF">BN13_660020</name>
</gene>
<dbReference type="UniPathway" id="UPA00251">
    <property type="reaction ID" value="UER00316"/>
</dbReference>
<dbReference type="InterPro" id="IPR015896">
    <property type="entry name" value="4pyrrol_synth_GluRdtase_dimer"/>
</dbReference>
<dbReference type="CDD" id="cd05213">
    <property type="entry name" value="NAD_bind_Glutamyl_tRNA_reduct"/>
    <property type="match status" value="1"/>
</dbReference>
<dbReference type="PANTHER" id="PTHR43013:SF1">
    <property type="entry name" value="GLUTAMYL-TRNA REDUCTASE"/>
    <property type="match status" value="1"/>
</dbReference>
<dbReference type="Pfam" id="PF00745">
    <property type="entry name" value="GlutR_dimer"/>
    <property type="match status" value="1"/>
</dbReference>
<dbReference type="RefSeq" id="WP_048546759.1">
    <property type="nucleotide sequence ID" value="NZ_HF571038.1"/>
</dbReference>
<feature type="binding site" evidence="8 10">
    <location>
        <position position="120"/>
    </location>
    <ligand>
        <name>substrate</name>
    </ligand>
</feature>
<dbReference type="EMBL" id="CAJC01000179">
    <property type="protein sequence ID" value="CCI54265.1"/>
    <property type="molecule type" value="Genomic_DNA"/>
</dbReference>
<dbReference type="GO" id="GO:0019353">
    <property type="term" value="P:protoporphyrinogen IX biosynthetic process from glutamate"/>
    <property type="evidence" value="ECO:0007669"/>
    <property type="project" value="TreeGrafter"/>
</dbReference>
<comment type="function">
    <text evidence="8">Catalyzes the NADPH-dependent reduction of glutamyl-tRNA(Glu) to glutamate 1-semialdehyde (GSA).</text>
</comment>
<organism evidence="17 18">
    <name type="scientific">Nostocoides jenkinsii Ben 74</name>
    <dbReference type="NCBI Taxonomy" id="1193518"/>
    <lineage>
        <taxon>Bacteria</taxon>
        <taxon>Bacillati</taxon>
        <taxon>Actinomycetota</taxon>
        <taxon>Actinomycetes</taxon>
        <taxon>Micrococcales</taxon>
        <taxon>Intrasporangiaceae</taxon>
        <taxon>Nostocoides</taxon>
    </lineage>
</organism>
<comment type="domain">
    <text evidence="8">Possesses an unusual extended V-shaped dimeric structure with each monomer consisting of three distinct domains arranged along a curved 'spinal' alpha-helix. The N-terminal catalytic domain specifically recognizes the glutamate moiety of the substrate. The second domain is the NADPH-binding domain, and the third C-terminal domain is responsible for dimerization.</text>
</comment>
<proteinExistence type="inferred from homology"/>
<evidence type="ECO:0000256" key="8">
    <source>
        <dbReference type="HAMAP-Rule" id="MF_00087"/>
    </source>
</evidence>
<evidence type="ECO:0000259" key="14">
    <source>
        <dbReference type="Pfam" id="PF00745"/>
    </source>
</evidence>
<dbReference type="GO" id="GO:0008883">
    <property type="term" value="F:glutamyl-tRNA reductase activity"/>
    <property type="evidence" value="ECO:0007669"/>
    <property type="project" value="UniProtKB-UniRule"/>
</dbReference>
<dbReference type="NCBIfam" id="TIGR01035">
    <property type="entry name" value="hemA"/>
    <property type="match status" value="1"/>
</dbReference>
<comment type="similarity">
    <text evidence="2 8 13">Belongs to the glutamyl-tRNA reductase family.</text>
</comment>
<feature type="active site" description="Nucleophile" evidence="8 9">
    <location>
        <position position="50"/>
    </location>
</feature>
<dbReference type="Pfam" id="PF05201">
    <property type="entry name" value="GlutR_N"/>
    <property type="match status" value="1"/>
</dbReference>
<dbReference type="Gene3D" id="3.40.50.720">
    <property type="entry name" value="NAD(P)-binding Rossmann-like Domain"/>
    <property type="match status" value="1"/>
</dbReference>
<comment type="subunit">
    <text evidence="8">Homodimer.</text>
</comment>
<feature type="domain" description="Quinate/shikimate 5-dehydrogenase/glutamyl-tRNA reductase" evidence="15">
    <location>
        <begin position="172"/>
        <end position="304"/>
    </location>
</feature>
<feature type="domain" description="Tetrapyrrole biosynthesis glutamyl-tRNA reductase dimerisation" evidence="14">
    <location>
        <begin position="318"/>
        <end position="416"/>
    </location>
</feature>